<dbReference type="Proteomes" id="UP001097704">
    <property type="component" value="Segment"/>
</dbReference>
<accession>A0A348JCV1</accession>
<dbReference type="Pfam" id="PF05838">
    <property type="entry name" value="Glyco_hydro_108"/>
    <property type="match status" value="1"/>
</dbReference>
<proteinExistence type="predicted"/>
<feature type="domain" description="TtsA-like Glycoside hydrolase family 108" evidence="1">
    <location>
        <begin position="11"/>
        <end position="109"/>
    </location>
</feature>
<evidence type="ECO:0000313" key="3">
    <source>
        <dbReference type="Proteomes" id="UP001097704"/>
    </source>
</evidence>
<evidence type="ECO:0000313" key="2">
    <source>
        <dbReference type="EMBL" id="DAB41596.1"/>
    </source>
</evidence>
<dbReference type="GeneID" id="75576160"/>
<gene>
    <name evidence="2" type="primary">KP06_gp80</name>
</gene>
<organism evidence="2 3">
    <name type="scientific">Carjivirus communis</name>
    <dbReference type="NCBI Taxonomy" id="2955582"/>
    <lineage>
        <taxon>Viruses</taxon>
        <taxon>Duplodnaviria</taxon>
        <taxon>Heunggongvirae</taxon>
        <taxon>Uroviricota</taxon>
        <taxon>Caudoviricetes</taxon>
        <taxon>Crassvirales</taxon>
        <taxon>Intestiviridae</taxon>
        <taxon>Crudevirinae</taxon>
        <taxon>Carjivirus</taxon>
    </lineage>
</organism>
<dbReference type="EMBL" id="BK010471">
    <property type="protein sequence ID" value="DAB41596.1"/>
    <property type="molecule type" value="Genomic_DNA"/>
</dbReference>
<reference evidence="2 3" key="1">
    <citation type="journal article" date="2014" name="Nat. Commun.">
        <title>A highly abundant bacteriophage discovered in the unknown sequences of human faecal metagenomes.</title>
        <authorList>
            <person name="Dutilh B.E."/>
            <person name="Cassman N."/>
            <person name="McNair K."/>
            <person name="Sanchez S.E."/>
            <person name="Silva G.G."/>
            <person name="Boling L."/>
            <person name="Barr J.J."/>
            <person name="Speth D.R."/>
            <person name="Seguritan V."/>
            <person name="Aziz R.K."/>
            <person name="Felts B."/>
            <person name="Dinsdale E.A."/>
            <person name="Mokili J.L."/>
            <person name="Edwards R.A."/>
        </authorList>
    </citation>
    <scope>NUCLEOTIDE SEQUENCE [LARGE SCALE GENOMIC DNA]</scope>
</reference>
<dbReference type="InterPro" id="IPR023346">
    <property type="entry name" value="Lysozyme-like_dom_sf"/>
</dbReference>
<evidence type="ECO:0000259" key="1">
    <source>
        <dbReference type="Pfam" id="PF05838"/>
    </source>
</evidence>
<sequence length="142" mass="16521">MAYFGDAFKKLSIKEGGYVNDKDDAGGETYRGISRKYNPTWQGWTMIDSYKKHYTVGSKEFKSKLDNDVQLQKLVWEKYKIGYWDVFELDDFNSQRVAEQLFDTNVNCGQVAAIKMAQRVLGLKETGRWNLDLLNKLIEIKD</sequence>
<dbReference type="InterPro" id="IPR008565">
    <property type="entry name" value="TtsA-like_GH18_dom"/>
</dbReference>
<dbReference type="SUPFAM" id="SSF53955">
    <property type="entry name" value="Lysozyme-like"/>
    <property type="match status" value="1"/>
</dbReference>
<dbReference type="Gene3D" id="1.20.141.10">
    <property type="entry name" value="Chitosanase, subunit A, domain 1"/>
    <property type="match status" value="1"/>
</dbReference>
<keyword evidence="3" id="KW-1185">Reference proteome</keyword>
<dbReference type="KEGG" id="vg:75576160"/>
<name>A0A348JCV1_9CAUD</name>
<protein>
    <submittedName>
        <fullName evidence="2">Lysozyme</fullName>
    </submittedName>
</protein>
<dbReference type="RefSeq" id="YP_010509486.1">
    <property type="nucleotide sequence ID" value="NC_067194.1"/>
</dbReference>